<protein>
    <submittedName>
        <fullName evidence="1">Uncharacterized protein</fullName>
    </submittedName>
</protein>
<reference evidence="1 2" key="1">
    <citation type="submission" date="2017-12" db="EMBL/GenBank/DDBJ databases">
        <title>Comparative genomics of Botrytis spp.</title>
        <authorList>
            <person name="Valero-Jimenez C.A."/>
            <person name="Tapia P."/>
            <person name="Veloso J."/>
            <person name="Silva-Moreno E."/>
            <person name="Staats M."/>
            <person name="Valdes J.H."/>
            <person name="Van Kan J.A.L."/>
        </authorList>
    </citation>
    <scope>NUCLEOTIDE SEQUENCE [LARGE SCALE GENOMIC DNA]</scope>
    <source>
        <strain evidence="1 2">MUCL3349</strain>
    </source>
</reference>
<proteinExistence type="predicted"/>
<comment type="caution">
    <text evidence="1">The sequence shown here is derived from an EMBL/GenBank/DDBJ whole genome shotgun (WGS) entry which is preliminary data.</text>
</comment>
<gene>
    <name evidence="1" type="ORF">BPOR_1148g00030</name>
</gene>
<dbReference type="EMBL" id="PQXO01001141">
    <property type="protein sequence ID" value="TGO81452.1"/>
    <property type="molecule type" value="Genomic_DNA"/>
</dbReference>
<dbReference type="Proteomes" id="UP000297280">
    <property type="component" value="Unassembled WGS sequence"/>
</dbReference>
<evidence type="ECO:0000313" key="1">
    <source>
        <dbReference type="EMBL" id="TGO81452.1"/>
    </source>
</evidence>
<dbReference type="AlphaFoldDB" id="A0A4Z1KD42"/>
<accession>A0A4Z1KD42</accession>
<evidence type="ECO:0000313" key="2">
    <source>
        <dbReference type="Proteomes" id="UP000297280"/>
    </source>
</evidence>
<organism evidence="1 2">
    <name type="scientific">Botrytis porri</name>
    <dbReference type="NCBI Taxonomy" id="87229"/>
    <lineage>
        <taxon>Eukaryota</taxon>
        <taxon>Fungi</taxon>
        <taxon>Dikarya</taxon>
        <taxon>Ascomycota</taxon>
        <taxon>Pezizomycotina</taxon>
        <taxon>Leotiomycetes</taxon>
        <taxon>Helotiales</taxon>
        <taxon>Sclerotiniaceae</taxon>
        <taxon>Botrytis</taxon>
    </lineage>
</organism>
<sequence>MGMEMEVTLRINPLKQIYLLQLGQMNNERLLPMDRIILVRLFYPQTQLENAMNDTLVNSVLHLDGAGLIELSAF</sequence>
<name>A0A4Z1KD42_9HELO</name>
<keyword evidence="2" id="KW-1185">Reference proteome</keyword>